<name>A0A8S5R269_9CAUD</name>
<dbReference type="EMBL" id="BK015794">
    <property type="protein sequence ID" value="DAE25177.1"/>
    <property type="molecule type" value="Genomic_DNA"/>
</dbReference>
<sequence length="57" mass="6065">MLLCIGAIAIKCCSVPRTVAKRSGLSATVSMASTDRCIFIVSMKNTEVETPTCNRSV</sequence>
<evidence type="ECO:0000313" key="1">
    <source>
        <dbReference type="EMBL" id="DAE25177.1"/>
    </source>
</evidence>
<proteinExistence type="predicted"/>
<protein>
    <submittedName>
        <fullName evidence="1">Uncharacterized protein</fullName>
    </submittedName>
</protein>
<reference evidence="1" key="1">
    <citation type="journal article" date="2021" name="Proc. Natl. Acad. Sci. U.S.A.">
        <title>A Catalog of Tens of Thousands of Viruses from Human Metagenomes Reveals Hidden Associations with Chronic Diseases.</title>
        <authorList>
            <person name="Tisza M.J."/>
            <person name="Buck C.B."/>
        </authorList>
    </citation>
    <scope>NUCLEOTIDE SEQUENCE</scope>
    <source>
        <strain evidence="1">CtXX925</strain>
    </source>
</reference>
<organism evidence="1">
    <name type="scientific">Siphoviridae sp. ctXX925</name>
    <dbReference type="NCBI Taxonomy" id="2826370"/>
    <lineage>
        <taxon>Viruses</taxon>
        <taxon>Duplodnaviria</taxon>
        <taxon>Heunggongvirae</taxon>
        <taxon>Uroviricota</taxon>
        <taxon>Caudoviricetes</taxon>
    </lineage>
</organism>
<accession>A0A8S5R269</accession>